<proteinExistence type="inferred from homology"/>
<dbReference type="InterPro" id="IPR050266">
    <property type="entry name" value="AB_hydrolase_sf"/>
</dbReference>
<dbReference type="SUPFAM" id="SSF53474">
    <property type="entry name" value="alpha/beta-Hydrolases"/>
    <property type="match status" value="1"/>
</dbReference>
<keyword evidence="3" id="KW-0472">Membrane</keyword>
<keyword evidence="3" id="KW-0812">Transmembrane</keyword>
<dbReference type="EMBL" id="HG937516">
    <property type="protein sequence ID" value="CDN40335.1"/>
    <property type="molecule type" value="Genomic_DNA"/>
</dbReference>
<protein>
    <recommendedName>
        <fullName evidence="4">Serine aminopeptidase S33 domain-containing protein</fullName>
    </recommendedName>
</protein>
<comment type="similarity">
    <text evidence="1">Belongs to the lipase/esterase LIP3/BchO family.</text>
</comment>
<evidence type="ECO:0000313" key="5">
    <source>
        <dbReference type="EMBL" id="CDN40335.1"/>
    </source>
</evidence>
<gene>
    <name evidence="5" type="ORF">MAMA39_02120</name>
</gene>
<evidence type="ECO:0000256" key="1">
    <source>
        <dbReference type="ARBA" id="ARBA00006989"/>
    </source>
</evidence>
<evidence type="ECO:0000313" key="6">
    <source>
        <dbReference type="Proteomes" id="UP000261764"/>
    </source>
</evidence>
<accession>A0A292II25</accession>
<dbReference type="Pfam" id="PF12146">
    <property type="entry name" value="Hydrolase_4"/>
    <property type="match status" value="1"/>
</dbReference>
<dbReference type="AlphaFoldDB" id="A0A292II25"/>
<dbReference type="RefSeq" id="WP_343251679.1">
    <property type="nucleotide sequence ID" value="NZ_HG937516.1"/>
</dbReference>
<feature type="transmembrane region" description="Helical" evidence="3">
    <location>
        <begin position="25"/>
        <end position="47"/>
    </location>
</feature>
<name>A0A292II25_9MOLU</name>
<reference evidence="5 6" key="1">
    <citation type="journal article" date="2015" name="Clin. Infect. Dis.">
        <title>Genomic Investigations unmask Mycoplasma amphoriforme, a new respiratory pathogen.</title>
        <authorList>
            <person name="Gillespie S.H."/>
            <person name="Ling C.L."/>
            <person name="Oravcova K."/>
            <person name="Pinheiro M."/>
            <person name="Wells L."/>
            <person name="Bryant J.M."/>
            <person name="McHugh T.D."/>
            <person name="Bebear C."/>
            <person name="Webster D."/>
            <person name="Harris S.R."/>
            <person name="Seth-Smith H.M."/>
            <person name="Thomson N.R."/>
        </authorList>
    </citation>
    <scope>NUCLEOTIDE SEQUENCE [LARGE SCALE GENOMIC DNA]</scope>
    <source>
        <strain evidence="5 6">A39</strain>
    </source>
</reference>
<dbReference type="GO" id="GO:0016020">
    <property type="term" value="C:membrane"/>
    <property type="evidence" value="ECO:0007669"/>
    <property type="project" value="TreeGrafter"/>
</dbReference>
<dbReference type="PANTHER" id="PTHR43798">
    <property type="entry name" value="MONOACYLGLYCEROL LIPASE"/>
    <property type="match status" value="1"/>
</dbReference>
<evidence type="ECO:0000259" key="4">
    <source>
        <dbReference type="Pfam" id="PF12146"/>
    </source>
</evidence>
<organism evidence="5 6">
    <name type="scientific">Mycoplasma amphoriforme A39</name>
    <dbReference type="NCBI Taxonomy" id="572419"/>
    <lineage>
        <taxon>Bacteria</taxon>
        <taxon>Bacillati</taxon>
        <taxon>Mycoplasmatota</taxon>
        <taxon>Mollicutes</taxon>
        <taxon>Mycoplasmataceae</taxon>
        <taxon>Mycoplasma</taxon>
    </lineage>
</organism>
<keyword evidence="2" id="KW-0719">Serine esterase</keyword>
<dbReference type="PANTHER" id="PTHR43798:SF33">
    <property type="entry name" value="HYDROLASE, PUTATIVE (AFU_ORTHOLOGUE AFUA_2G14860)-RELATED"/>
    <property type="match status" value="1"/>
</dbReference>
<dbReference type="KEGG" id="mamp:MAMA39_02120"/>
<dbReference type="Proteomes" id="UP000261764">
    <property type="component" value="Chromosome I"/>
</dbReference>
<keyword evidence="3" id="KW-1133">Transmembrane helix</keyword>
<dbReference type="Gene3D" id="3.40.50.1820">
    <property type="entry name" value="alpha/beta hydrolase"/>
    <property type="match status" value="1"/>
</dbReference>
<dbReference type="GO" id="GO:0052689">
    <property type="term" value="F:carboxylic ester hydrolase activity"/>
    <property type="evidence" value="ECO:0007669"/>
    <property type="project" value="UniProtKB-KW"/>
</dbReference>
<dbReference type="InterPro" id="IPR029058">
    <property type="entry name" value="AB_hydrolase_fold"/>
</dbReference>
<evidence type="ECO:0000256" key="2">
    <source>
        <dbReference type="ARBA" id="ARBA00022487"/>
    </source>
</evidence>
<dbReference type="InterPro" id="IPR022742">
    <property type="entry name" value="Hydrolase_4"/>
</dbReference>
<keyword evidence="2" id="KW-0378">Hydrolase</keyword>
<keyword evidence="6" id="KW-1185">Reference proteome</keyword>
<evidence type="ECO:0000256" key="3">
    <source>
        <dbReference type="SAM" id="Phobius"/>
    </source>
</evidence>
<sequence length="167" mass="18947">MGHSMGGSVVAIAENNLPKNVVSKLILLAPYNFACVNVCSYFALKILQNPKLLKKRFLAKQDQNINVQAFSDFLFRYHKAIKILVKSLVSLRSIKNATHAFQKITTPTYLITAEKDFLVPSQRTIKHLTKKIKNLHSFVVPNASHAMFIDNPDLFMNHIQKILNNDI</sequence>
<feature type="domain" description="Serine aminopeptidase S33" evidence="4">
    <location>
        <begin position="1"/>
        <end position="150"/>
    </location>
</feature>